<dbReference type="Proteomes" id="UP001152797">
    <property type="component" value="Unassembled WGS sequence"/>
</dbReference>
<comment type="caution">
    <text evidence="1">The sequence shown here is derived from an EMBL/GenBank/DDBJ whole genome shotgun (WGS) entry which is preliminary data.</text>
</comment>
<dbReference type="AlphaFoldDB" id="A0A9P1G298"/>
<evidence type="ECO:0008006" key="4">
    <source>
        <dbReference type="Google" id="ProtNLM"/>
    </source>
</evidence>
<reference evidence="1" key="1">
    <citation type="submission" date="2022-10" db="EMBL/GenBank/DDBJ databases">
        <authorList>
            <person name="Chen Y."/>
            <person name="Dougan E. K."/>
            <person name="Chan C."/>
            <person name="Rhodes N."/>
            <person name="Thang M."/>
        </authorList>
    </citation>
    <scope>NUCLEOTIDE SEQUENCE</scope>
</reference>
<dbReference type="OrthoDB" id="427041at2759"/>
<evidence type="ECO:0000313" key="3">
    <source>
        <dbReference type="Proteomes" id="UP001152797"/>
    </source>
</evidence>
<dbReference type="EMBL" id="CAMXCT010002001">
    <property type="protein sequence ID" value="CAI3994837.1"/>
    <property type="molecule type" value="Genomic_DNA"/>
</dbReference>
<evidence type="ECO:0000313" key="2">
    <source>
        <dbReference type="EMBL" id="CAL4782149.1"/>
    </source>
</evidence>
<sequence>MISATLPTAEAARAARLRVPHSFSREPKPSRGEHPGCGRSHGFAPQIARFAHFAVAGGVAQKALRRRCRRRNKSLKYFEGFPHTLDYGLYFFGPDGACQKYVAGQANPYCLEHRKTLIYVHGWEADRIEHSFRETFHWSSNEPRFGLDLDLAPPWLDRNWNVGIFYWDQFSDEPWLPDAEAKIWNAQGPRSMRYRVASGDFQASSVRGSASELLAAQLLSLPEGMELRLAGHSLGSPLVIAAAEEMLKRRPEAFGIRRIALLDPYWSRQMPLLNPQDYLPLKTTAEESLERAQKLADRQVLFEIYYSCPVLTQLPLLADDSPVQHLLSSQLAVMVCYDASFAELDLEAQHLLAPCLYLHSMRFAAGPVPSARSSTAQLRSSLGRCF</sequence>
<reference evidence="2 3" key="2">
    <citation type="submission" date="2024-05" db="EMBL/GenBank/DDBJ databases">
        <authorList>
            <person name="Chen Y."/>
            <person name="Shah S."/>
            <person name="Dougan E. K."/>
            <person name="Thang M."/>
            <person name="Chan C."/>
        </authorList>
    </citation>
    <scope>NUCLEOTIDE SEQUENCE [LARGE SCALE GENOMIC DNA]</scope>
</reference>
<dbReference type="InterPro" id="IPR029058">
    <property type="entry name" value="AB_hydrolase_fold"/>
</dbReference>
<dbReference type="EMBL" id="CAMXCT020002001">
    <property type="protein sequence ID" value="CAL1148212.1"/>
    <property type="molecule type" value="Genomic_DNA"/>
</dbReference>
<protein>
    <recommendedName>
        <fullName evidence="4">Alpha/beta hydrolase</fullName>
    </recommendedName>
</protein>
<proteinExistence type="predicted"/>
<organism evidence="1">
    <name type="scientific">Cladocopium goreaui</name>
    <dbReference type="NCBI Taxonomy" id="2562237"/>
    <lineage>
        <taxon>Eukaryota</taxon>
        <taxon>Sar</taxon>
        <taxon>Alveolata</taxon>
        <taxon>Dinophyceae</taxon>
        <taxon>Suessiales</taxon>
        <taxon>Symbiodiniaceae</taxon>
        <taxon>Cladocopium</taxon>
    </lineage>
</organism>
<dbReference type="EMBL" id="CAMXCT030002001">
    <property type="protein sequence ID" value="CAL4782149.1"/>
    <property type="molecule type" value="Genomic_DNA"/>
</dbReference>
<dbReference type="SUPFAM" id="SSF53474">
    <property type="entry name" value="alpha/beta-Hydrolases"/>
    <property type="match status" value="1"/>
</dbReference>
<keyword evidence="3" id="KW-1185">Reference proteome</keyword>
<evidence type="ECO:0000313" key="1">
    <source>
        <dbReference type="EMBL" id="CAI3994837.1"/>
    </source>
</evidence>
<gene>
    <name evidence="1" type="ORF">C1SCF055_LOCUS21453</name>
</gene>
<accession>A0A9P1G298</accession>
<name>A0A9P1G298_9DINO</name>